<dbReference type="Proteomes" id="UP000028134">
    <property type="component" value="Unassembled WGS sequence"/>
</dbReference>
<accession>A0A078R7C7</accession>
<sequence length="212" mass="23991">MAVYQKNKIQEDVRTALDQNMNSDTLKIIGDVDTLALDDIIASKILEAVKRVHSSAPSYLLDGGHNFGDAIYWKEHESGWILLPEDFMRFVVFQMNDWERAVFNPINTDDPEYEKQSSRFKGIRGTCQRPVCAISIRPEGRVMEFYSCKTTEAKVSRAVYLPYPKIDKYGAVEICEKCYDAVIYTIAALVLTTFGDTEKSAALNELAKSVLI</sequence>
<name>A0A078R7C7_PHOVU</name>
<organism evidence="1 2">
    <name type="scientific">Phocaeicola vulgatus str. 3775 SL</name>
    <name type="common">B</name>
    <name type="synonym">iv</name>
    <dbReference type="NCBI Taxonomy" id="1339350"/>
    <lineage>
        <taxon>Bacteria</taxon>
        <taxon>Pseudomonadati</taxon>
        <taxon>Bacteroidota</taxon>
        <taxon>Bacteroidia</taxon>
        <taxon>Bacteroidales</taxon>
        <taxon>Bacteroidaceae</taxon>
        <taxon>Phocaeicola</taxon>
    </lineage>
</organism>
<evidence type="ECO:0000313" key="2">
    <source>
        <dbReference type="Proteomes" id="UP000028134"/>
    </source>
</evidence>
<dbReference type="AlphaFoldDB" id="A0A078R7C7"/>
<dbReference type="GeneID" id="60062860"/>
<evidence type="ECO:0000313" key="1">
    <source>
        <dbReference type="EMBL" id="KDS31313.1"/>
    </source>
</evidence>
<protein>
    <submittedName>
        <fullName evidence="1">Uncharacterized protein</fullName>
    </submittedName>
</protein>
<comment type="caution">
    <text evidence="1">The sequence shown here is derived from an EMBL/GenBank/DDBJ whole genome shotgun (WGS) entry which is preliminary data.</text>
</comment>
<dbReference type="PATRIC" id="fig|1339350.3.peg.1885"/>
<dbReference type="RefSeq" id="WP_005938225.1">
    <property type="nucleotide sequence ID" value="NZ_JNHI01000009.1"/>
</dbReference>
<proteinExistence type="predicted"/>
<gene>
    <name evidence="1" type="ORF">M097_1959</name>
</gene>
<dbReference type="EMBL" id="JNHI01000009">
    <property type="protein sequence ID" value="KDS31313.1"/>
    <property type="molecule type" value="Genomic_DNA"/>
</dbReference>
<reference evidence="1 2" key="1">
    <citation type="submission" date="2014-04" db="EMBL/GenBank/DDBJ databases">
        <authorList>
            <person name="Sears C."/>
            <person name="Carroll K."/>
            <person name="Sack B.R."/>
            <person name="Qadri F."/>
            <person name="Myers L.L."/>
            <person name="Chung G.-T."/>
            <person name="Escheverria P."/>
            <person name="Fraser C.M."/>
            <person name="Sadzewicz L."/>
            <person name="Shefchek K.A."/>
            <person name="Tallon L."/>
            <person name="Das S.P."/>
            <person name="Daugherty S."/>
            <person name="Mongodin E.F."/>
        </authorList>
    </citation>
    <scope>NUCLEOTIDE SEQUENCE [LARGE SCALE GENOMIC DNA]</scope>
    <source>
        <strain evidence="2">3775 SL(B) 10 (iv)</strain>
    </source>
</reference>